<evidence type="ECO:0000313" key="3">
    <source>
        <dbReference type="Proteomes" id="UP001242010"/>
    </source>
</evidence>
<dbReference type="PANTHER" id="PTHR47183:SF1">
    <property type="entry name" value="GLUCOSE-1-PHOSPHATE CYTIDYLYLTRANSFERASE"/>
    <property type="match status" value="1"/>
</dbReference>
<evidence type="ECO:0000313" key="2">
    <source>
        <dbReference type="EMBL" id="BDU70722.1"/>
    </source>
</evidence>
<dbReference type="InterPro" id="IPR029044">
    <property type="entry name" value="Nucleotide-diphossugar_trans"/>
</dbReference>
<reference evidence="3" key="1">
    <citation type="journal article" date="2023" name="Int. J. Syst. Evol. Microbiol.">
        <title>Mesoterricola silvestris gen. nov., sp. nov., Mesoterricola sediminis sp. nov., Geothrix oryzae sp. nov., Geothrix edaphica sp. nov., Geothrix rubra sp. nov., and Geothrix limicola sp. nov., six novel members of Acidobacteriota isolated from soils.</title>
        <authorList>
            <person name="Itoh H."/>
            <person name="Sugisawa Y."/>
            <person name="Mise K."/>
            <person name="Xu Z."/>
            <person name="Kuniyasu M."/>
            <person name="Ushijima N."/>
            <person name="Kawano K."/>
            <person name="Kobayashi E."/>
            <person name="Shiratori Y."/>
            <person name="Masuda Y."/>
            <person name="Senoo K."/>
        </authorList>
    </citation>
    <scope>NUCLEOTIDE SEQUENCE [LARGE SCALE GENOMIC DNA]</scope>
    <source>
        <strain evidence="3">Red222</strain>
    </source>
</reference>
<dbReference type="SUPFAM" id="SSF53448">
    <property type="entry name" value="Nucleotide-diphospho-sugar transferases"/>
    <property type="match status" value="1"/>
</dbReference>
<gene>
    <name evidence="2" type="primary">gcd1</name>
    <name evidence="2" type="ORF">GETHOR_28230</name>
</gene>
<proteinExistence type="predicted"/>
<protein>
    <submittedName>
        <fullName evidence="2">Glucose-1-phosphate cytidylyltransferase</fullName>
    </submittedName>
</protein>
<dbReference type="PANTHER" id="PTHR47183">
    <property type="entry name" value="GLUCOSE-1-PHOSPHATE CYTIDYLYLTRANSFERASE-RELATED"/>
    <property type="match status" value="1"/>
</dbReference>
<dbReference type="NCBIfam" id="TIGR02623">
    <property type="entry name" value="G1P_cyt_trans"/>
    <property type="match status" value="1"/>
</dbReference>
<dbReference type="Proteomes" id="UP001242010">
    <property type="component" value="Chromosome"/>
</dbReference>
<keyword evidence="3" id="KW-1185">Reference proteome</keyword>
<dbReference type="Gene3D" id="3.90.550.10">
    <property type="entry name" value="Spore Coat Polysaccharide Biosynthesis Protein SpsA, Chain A"/>
    <property type="match status" value="1"/>
</dbReference>
<dbReference type="RefSeq" id="WP_286354421.1">
    <property type="nucleotide sequence ID" value="NZ_AP027079.1"/>
</dbReference>
<dbReference type="InterPro" id="IPR005835">
    <property type="entry name" value="NTP_transferase_dom"/>
</dbReference>
<dbReference type="GO" id="GO:0016779">
    <property type="term" value="F:nucleotidyltransferase activity"/>
    <property type="evidence" value="ECO:0007669"/>
    <property type="project" value="UniProtKB-KW"/>
</dbReference>
<dbReference type="Pfam" id="PF00483">
    <property type="entry name" value="NTP_transferase"/>
    <property type="match status" value="1"/>
</dbReference>
<dbReference type="CDD" id="cd02524">
    <property type="entry name" value="G1P_cytidylyltransferase"/>
    <property type="match status" value="1"/>
</dbReference>
<organism evidence="2 3">
    <name type="scientific">Geothrix oryzae</name>
    <dbReference type="NCBI Taxonomy" id="2927975"/>
    <lineage>
        <taxon>Bacteria</taxon>
        <taxon>Pseudomonadati</taxon>
        <taxon>Acidobacteriota</taxon>
        <taxon>Holophagae</taxon>
        <taxon>Holophagales</taxon>
        <taxon>Holophagaceae</taxon>
        <taxon>Geothrix</taxon>
    </lineage>
</organism>
<sequence>MQAVILCGGKGTRLREETEFKPKPMIRVGDQPILWHIQKHFATHGVSDFVLCMGYKAELIRDYFLNYDLNHSDVLLELGTKHVVPLEAGYEEKNWRIWMVDTGQETNTGGRLKRIQKYIQGPTFLATYGDGVADVDIPRLLAFHASHGKLATVTAVRPSSRFGELGLSGDSVTLFAEKPQVREGWINGGFFVFQQEVLDLIEGDEESLELGLLRKLSERDELRAYFHEGFWQCMDTYREMELLQDLWHSGHAPWKTW</sequence>
<accession>A0ABM8DUI2</accession>
<feature type="domain" description="Nucleotidyl transferase" evidence="1">
    <location>
        <begin position="3"/>
        <end position="231"/>
    </location>
</feature>
<keyword evidence="2" id="KW-0548">Nucleotidyltransferase</keyword>
<keyword evidence="2" id="KW-0808">Transferase</keyword>
<dbReference type="InterPro" id="IPR013446">
    <property type="entry name" value="G1P_cyt_trans-like"/>
</dbReference>
<dbReference type="InterPro" id="IPR046981">
    <property type="entry name" value="G1P_cyt_trans"/>
</dbReference>
<evidence type="ECO:0000259" key="1">
    <source>
        <dbReference type="Pfam" id="PF00483"/>
    </source>
</evidence>
<dbReference type="EMBL" id="AP027079">
    <property type="protein sequence ID" value="BDU70722.1"/>
    <property type="molecule type" value="Genomic_DNA"/>
</dbReference>
<name>A0ABM8DUI2_9BACT</name>